<name>F3KM66_9ARCH</name>
<dbReference type="STRING" id="886738.Nlim_1596"/>
<organism evidence="2">
    <name type="scientific">Candidatus Nitrosarchaeum limnium SFB1</name>
    <dbReference type="NCBI Taxonomy" id="886738"/>
    <lineage>
        <taxon>Archaea</taxon>
        <taxon>Nitrososphaerota</taxon>
        <taxon>Nitrososphaeria</taxon>
        <taxon>Nitrosopumilales</taxon>
        <taxon>Nitrosopumilaceae</taxon>
        <taxon>Nitrosarchaeum</taxon>
    </lineage>
</organism>
<dbReference type="PATRIC" id="fig|886738.10.peg.1737"/>
<reference evidence="2" key="1">
    <citation type="journal article" date="2011" name="PLoS ONE">
        <title>Genome of a low-salinity ammonia-oxidizing archaeon determined by single-cell and metagenomic analysis.</title>
        <authorList>
            <person name="Blainey P.C."/>
            <person name="Mosier A.C."/>
            <person name="Potanina A."/>
            <person name="Francis C.A."/>
            <person name="Quake S.R."/>
        </authorList>
    </citation>
    <scope>NUCLEOTIDE SEQUENCE [LARGE SCALE GENOMIC DNA]</scope>
    <source>
        <strain evidence="2">SFB1</strain>
    </source>
</reference>
<gene>
    <name evidence="2" type="ORF">Nlim_1596</name>
</gene>
<dbReference type="EMBL" id="AEGP01000051">
    <property type="protein sequence ID" value="EGG41585.1"/>
    <property type="molecule type" value="Genomic_DNA"/>
</dbReference>
<dbReference type="HOGENOM" id="CLU_1248243_0_0_2"/>
<dbReference type="AlphaFoldDB" id="F3KM66"/>
<accession>F3KM66</accession>
<evidence type="ECO:0000256" key="1">
    <source>
        <dbReference type="SAM" id="Phobius"/>
    </source>
</evidence>
<keyword evidence="1" id="KW-1133">Transmembrane helix</keyword>
<feature type="transmembrane region" description="Helical" evidence="1">
    <location>
        <begin position="197"/>
        <end position="217"/>
    </location>
</feature>
<proteinExistence type="predicted"/>
<protein>
    <submittedName>
        <fullName evidence="2">Uncharacterized protein</fullName>
    </submittedName>
</protein>
<keyword evidence="1" id="KW-0472">Membrane</keyword>
<dbReference type="Proteomes" id="UP000004348">
    <property type="component" value="Chromosome"/>
</dbReference>
<keyword evidence="1" id="KW-0812">Transmembrane</keyword>
<evidence type="ECO:0000313" key="2">
    <source>
        <dbReference type="EMBL" id="EGG41585.1"/>
    </source>
</evidence>
<sequence length="222" mass="24574">MKYIFVLILIFGFVISPVFAQESKNPSLIIETIEIPSYEFNKILRDATIIQMERPHGISWQVTIDNNLVYANPNGNAVMRLYDKDNSEKFIEVGMGAQPNEKFWVAVQTPKEGYVVVHNDLERGWSPTSKTIVSYTERAGLTVNNGARIVVSNLDIGAFVINAYSVYGMESSTDPPAINSGSLIAEFISGDPAKNPFALFPFYIAAAIGILVGVLYLTKKRS</sequence>
<comment type="caution">
    <text evidence="2">The sequence shown here is derived from an EMBL/GenBank/DDBJ whole genome shotgun (WGS) entry which is preliminary data.</text>
</comment>